<reference evidence="1 2" key="1">
    <citation type="submission" date="2018-02" db="EMBL/GenBank/DDBJ databases">
        <title>Genome sequence of the basidiomycete white-rot fungus Phlebia centrifuga.</title>
        <authorList>
            <person name="Granchi Z."/>
            <person name="Peng M."/>
            <person name="de Vries R.P."/>
            <person name="Hilden K."/>
            <person name="Makela M.R."/>
            <person name="Grigoriev I."/>
            <person name="Riley R."/>
        </authorList>
    </citation>
    <scope>NUCLEOTIDE SEQUENCE [LARGE SCALE GENOMIC DNA]</scope>
    <source>
        <strain evidence="1 2">FBCC195</strain>
    </source>
</reference>
<sequence length="71" mass="8752">MVIVMAETVIAYQHAKKARHKRDTVKDKLTAPEHTCKLELEYELWKQQLHFEQKQLEMQHEKERWLHEERV</sequence>
<organism evidence="1 2">
    <name type="scientific">Hermanssonia centrifuga</name>
    <dbReference type="NCBI Taxonomy" id="98765"/>
    <lineage>
        <taxon>Eukaryota</taxon>
        <taxon>Fungi</taxon>
        <taxon>Dikarya</taxon>
        <taxon>Basidiomycota</taxon>
        <taxon>Agaricomycotina</taxon>
        <taxon>Agaricomycetes</taxon>
        <taxon>Polyporales</taxon>
        <taxon>Meruliaceae</taxon>
        <taxon>Hermanssonia</taxon>
    </lineage>
</organism>
<dbReference type="Proteomes" id="UP000186601">
    <property type="component" value="Unassembled WGS sequence"/>
</dbReference>
<comment type="caution">
    <text evidence="1">The sequence shown here is derived from an EMBL/GenBank/DDBJ whole genome shotgun (WGS) entry which is preliminary data.</text>
</comment>
<protein>
    <submittedName>
        <fullName evidence="1">Uncharacterized protein</fullName>
    </submittedName>
</protein>
<evidence type="ECO:0000313" key="2">
    <source>
        <dbReference type="Proteomes" id="UP000186601"/>
    </source>
</evidence>
<keyword evidence="2" id="KW-1185">Reference proteome</keyword>
<evidence type="ECO:0000313" key="1">
    <source>
        <dbReference type="EMBL" id="PSR82399.1"/>
    </source>
</evidence>
<dbReference type="AlphaFoldDB" id="A0A2R6P0I0"/>
<name>A0A2R6P0I0_9APHY</name>
<proteinExistence type="predicted"/>
<accession>A0A2R6P0I0</accession>
<dbReference type="EMBL" id="MLYV02000587">
    <property type="protein sequence ID" value="PSR82399.1"/>
    <property type="molecule type" value="Genomic_DNA"/>
</dbReference>
<gene>
    <name evidence="1" type="ORF">PHLCEN_2v6080</name>
</gene>